<comment type="caution">
    <text evidence="2">The sequence shown here is derived from an EMBL/GenBank/DDBJ whole genome shotgun (WGS) entry which is preliminary data.</text>
</comment>
<dbReference type="Proteomes" id="UP000219689">
    <property type="component" value="Unassembled WGS sequence"/>
</dbReference>
<sequence length="84" mass="9132">MVSIPTPIPKTLVRVVRRGFSGSVLDILWKLGVVTVLVMAAYALALLGVVGAAISGVILASLVTEPVRNAIRDVWNRNFWVFRT</sequence>
<protein>
    <submittedName>
        <fullName evidence="2">Uncharacterized protein</fullName>
    </submittedName>
</protein>
<gene>
    <name evidence="2" type="ORF">CP557_21935</name>
</gene>
<name>A0A2A5QPD6_9EURY</name>
<evidence type="ECO:0000256" key="1">
    <source>
        <dbReference type="SAM" id="Phobius"/>
    </source>
</evidence>
<evidence type="ECO:0000313" key="3">
    <source>
        <dbReference type="Proteomes" id="UP000219689"/>
    </source>
</evidence>
<accession>A0A2A5QPD6</accession>
<proteinExistence type="predicted"/>
<keyword evidence="3" id="KW-1185">Reference proteome</keyword>
<dbReference type="EMBL" id="NXNI01000003">
    <property type="protein sequence ID" value="PCR88692.1"/>
    <property type="molecule type" value="Genomic_DNA"/>
</dbReference>
<organism evidence="2 3">
    <name type="scientific">Natrinema ejinorense</name>
    <dbReference type="NCBI Taxonomy" id="373386"/>
    <lineage>
        <taxon>Archaea</taxon>
        <taxon>Methanobacteriati</taxon>
        <taxon>Methanobacteriota</taxon>
        <taxon>Stenosarchaea group</taxon>
        <taxon>Halobacteria</taxon>
        <taxon>Halobacteriales</taxon>
        <taxon>Natrialbaceae</taxon>
        <taxon>Natrinema</taxon>
    </lineage>
</organism>
<reference evidence="2 3" key="1">
    <citation type="submission" date="2017-09" db="EMBL/GenBank/DDBJ databases">
        <title>Genome sequences of Natrinema ejinorence JCM 13890T.</title>
        <authorList>
            <person name="Roh S.W."/>
            <person name="Kim Y.B."/>
            <person name="Kim J.Y."/>
        </authorList>
    </citation>
    <scope>NUCLEOTIDE SEQUENCE [LARGE SCALE GENOMIC DNA]</scope>
    <source>
        <strain evidence="2 3">JCM 13890</strain>
    </source>
</reference>
<keyword evidence="1" id="KW-0812">Transmembrane</keyword>
<keyword evidence="1" id="KW-1133">Transmembrane helix</keyword>
<feature type="transmembrane region" description="Helical" evidence="1">
    <location>
        <begin position="27"/>
        <end position="60"/>
    </location>
</feature>
<keyword evidence="1" id="KW-0472">Membrane</keyword>
<dbReference type="AlphaFoldDB" id="A0A2A5QPD6"/>
<evidence type="ECO:0000313" key="2">
    <source>
        <dbReference type="EMBL" id="PCR88692.1"/>
    </source>
</evidence>